<keyword evidence="8" id="KW-1185">Reference proteome</keyword>
<accession>A0ABN5PKX0</accession>
<keyword evidence="3" id="KW-0813">Transport</keyword>
<dbReference type="PANTHER" id="PTHR30532:SF24">
    <property type="entry name" value="FERRIC ENTEROBACTIN-BINDING PERIPLASMIC PROTEIN FEPB"/>
    <property type="match status" value="1"/>
</dbReference>
<feature type="chain" id="PRO_5047361950" evidence="5">
    <location>
        <begin position="23"/>
        <end position="349"/>
    </location>
</feature>
<feature type="signal peptide" evidence="5">
    <location>
        <begin position="1"/>
        <end position="22"/>
    </location>
</feature>
<dbReference type="PROSITE" id="PS50983">
    <property type="entry name" value="FE_B12_PBP"/>
    <property type="match status" value="1"/>
</dbReference>
<dbReference type="EMBL" id="CP032514">
    <property type="protein sequence ID" value="AYD88876.1"/>
    <property type="molecule type" value="Genomic_DNA"/>
</dbReference>
<protein>
    <submittedName>
        <fullName evidence="7">Iron-siderophore ABC transporter substrate-binding protein</fullName>
    </submittedName>
</protein>
<dbReference type="RefSeq" id="WP_120203065.1">
    <property type="nucleotide sequence ID" value="NZ_CP032514.1"/>
</dbReference>
<evidence type="ECO:0000256" key="4">
    <source>
        <dbReference type="ARBA" id="ARBA00022729"/>
    </source>
</evidence>
<organism evidence="7 8">
    <name type="scientific">Actinomyces lilanjuaniae</name>
    <dbReference type="NCBI Taxonomy" id="2321394"/>
    <lineage>
        <taxon>Bacteria</taxon>
        <taxon>Bacillati</taxon>
        <taxon>Actinomycetota</taxon>
        <taxon>Actinomycetes</taxon>
        <taxon>Actinomycetales</taxon>
        <taxon>Actinomycetaceae</taxon>
        <taxon>Actinomyces</taxon>
    </lineage>
</organism>
<dbReference type="SUPFAM" id="SSF53807">
    <property type="entry name" value="Helical backbone' metal receptor"/>
    <property type="match status" value="1"/>
</dbReference>
<dbReference type="CDD" id="cd01146">
    <property type="entry name" value="FhuD"/>
    <property type="match status" value="1"/>
</dbReference>
<keyword evidence="4 5" id="KW-0732">Signal</keyword>
<evidence type="ECO:0000313" key="7">
    <source>
        <dbReference type="EMBL" id="AYD88876.1"/>
    </source>
</evidence>
<dbReference type="PROSITE" id="PS51257">
    <property type="entry name" value="PROKAR_LIPOPROTEIN"/>
    <property type="match status" value="1"/>
</dbReference>
<dbReference type="InterPro" id="IPR051313">
    <property type="entry name" value="Bact_iron-sidero_bind"/>
</dbReference>
<dbReference type="Pfam" id="PF01497">
    <property type="entry name" value="Peripla_BP_2"/>
    <property type="match status" value="1"/>
</dbReference>
<comment type="similarity">
    <text evidence="2">Belongs to the bacterial solute-binding protein 8 family.</text>
</comment>
<comment type="subcellular location">
    <subcellularLocation>
        <location evidence="1">Cell envelope</location>
    </subcellularLocation>
</comment>
<evidence type="ECO:0000256" key="3">
    <source>
        <dbReference type="ARBA" id="ARBA00022448"/>
    </source>
</evidence>
<evidence type="ECO:0000256" key="5">
    <source>
        <dbReference type="SAM" id="SignalP"/>
    </source>
</evidence>
<dbReference type="Gene3D" id="3.40.50.1980">
    <property type="entry name" value="Nitrogenase molybdenum iron protein domain"/>
    <property type="match status" value="2"/>
</dbReference>
<gene>
    <name evidence="7" type="ORF">D5R93_00245</name>
</gene>
<evidence type="ECO:0000256" key="2">
    <source>
        <dbReference type="ARBA" id="ARBA00008814"/>
    </source>
</evidence>
<proteinExistence type="inferred from homology"/>
<feature type="domain" description="Fe/B12 periplasmic-binding" evidence="6">
    <location>
        <begin position="65"/>
        <end position="345"/>
    </location>
</feature>
<dbReference type="PANTHER" id="PTHR30532">
    <property type="entry name" value="IRON III DICITRATE-BINDING PERIPLASMIC PROTEIN"/>
    <property type="match status" value="1"/>
</dbReference>
<evidence type="ECO:0000259" key="6">
    <source>
        <dbReference type="PROSITE" id="PS50983"/>
    </source>
</evidence>
<dbReference type="InterPro" id="IPR002491">
    <property type="entry name" value="ABC_transptr_periplasmic_BD"/>
</dbReference>
<sequence length="349" mass="36362">MSVSRKSFLVSAVALPASALLAACSGSATSGSGSGAASSGSAESAGTITVEHAFGTTEVPVGVTRVATIQWANQDVPLALGVTPVGFTEQTWGVEDGSGMLPWTRQKVDELVADGAEEPTLFAESDDLDMAAIEKTQPEVILAAYSGIDEDQYNQLSEIAPTVAFPTAAWSTPWREIITMNATAIGRQSEGEALVAQLEETIEAEVAKHPQLTGKTAAFFYQNEQNSSIGFYTTADPRAAFLTDLGMEVPESVKEVSEGLEEFSYDLSAENADQVSDVDIIVMYGEGSDLDGLQSDPLIGTIPAVRNGAVALIGADGPLAASANPGPLSIPWGIAEYVKRIAAAADKVQ</sequence>
<name>A0ABN5PKX0_9ACTO</name>
<evidence type="ECO:0000313" key="8">
    <source>
        <dbReference type="Proteomes" id="UP000273001"/>
    </source>
</evidence>
<reference evidence="7 8" key="1">
    <citation type="submission" date="2018-09" db="EMBL/GenBank/DDBJ databases">
        <authorList>
            <person name="Li J."/>
        </authorList>
    </citation>
    <scope>NUCLEOTIDE SEQUENCE [LARGE SCALE GENOMIC DNA]</scope>
    <source>
        <strain evidence="7 8">2129</strain>
    </source>
</reference>
<dbReference type="Proteomes" id="UP000273001">
    <property type="component" value="Chromosome"/>
</dbReference>
<evidence type="ECO:0000256" key="1">
    <source>
        <dbReference type="ARBA" id="ARBA00004196"/>
    </source>
</evidence>